<dbReference type="Pfam" id="PF13459">
    <property type="entry name" value="Fer4_15"/>
    <property type="match status" value="1"/>
</dbReference>
<evidence type="ECO:0000313" key="1">
    <source>
        <dbReference type="EMBL" id="ELZ38195.1"/>
    </source>
</evidence>
<sequence>MTTERVDGGELDDGAADAGATTYRVSVDLNACDGVFACLVRDDRFVEADDGLAGFDPVAAAEPVERTADEVAATFSDARVDEARAAATACPLDAISVDGCEPVDQQGGDA</sequence>
<evidence type="ECO:0008006" key="3">
    <source>
        <dbReference type="Google" id="ProtNLM"/>
    </source>
</evidence>
<dbReference type="Gene3D" id="3.30.70.20">
    <property type="match status" value="1"/>
</dbReference>
<protein>
    <recommendedName>
        <fullName evidence="3">Ferredoxin</fullName>
    </recommendedName>
</protein>
<proteinExistence type="predicted"/>
<reference evidence="1 2" key="1">
    <citation type="journal article" date="2014" name="PLoS Genet.">
        <title>Phylogenetically driven sequencing of extremely halophilic archaea reveals strategies for static and dynamic osmo-response.</title>
        <authorList>
            <person name="Becker E.A."/>
            <person name="Seitzer P.M."/>
            <person name="Tritt A."/>
            <person name="Larsen D."/>
            <person name="Krusor M."/>
            <person name="Yao A.I."/>
            <person name="Wu D."/>
            <person name="Madern D."/>
            <person name="Eisen J.A."/>
            <person name="Darling A.E."/>
            <person name="Facciotti M.T."/>
        </authorList>
    </citation>
    <scope>NUCLEOTIDE SEQUENCE [LARGE SCALE GENOMIC DNA]</scope>
    <source>
        <strain evidence="1 2">JCM 10247</strain>
    </source>
</reference>
<evidence type="ECO:0000313" key="2">
    <source>
        <dbReference type="Proteomes" id="UP000011572"/>
    </source>
</evidence>
<name>M0DRS7_9EURY</name>
<dbReference type="AlphaFoldDB" id="M0DRS7"/>
<dbReference type="RefSeq" id="WP_007344049.1">
    <property type="nucleotide sequence ID" value="NZ_AOIW01000009.1"/>
</dbReference>
<gene>
    <name evidence="1" type="ORF">C473_00457</name>
</gene>
<organism evidence="1 2">
    <name type="scientific">Halorubrum distributum JCM 10247</name>
    <dbReference type="NCBI Taxonomy" id="1227486"/>
    <lineage>
        <taxon>Archaea</taxon>
        <taxon>Methanobacteriati</taxon>
        <taxon>Methanobacteriota</taxon>
        <taxon>Stenosarchaea group</taxon>
        <taxon>Halobacteria</taxon>
        <taxon>Halobacteriales</taxon>
        <taxon>Haloferacaceae</taxon>
        <taxon>Halorubrum</taxon>
        <taxon>Halorubrum distributum group</taxon>
    </lineage>
</organism>
<dbReference type="Proteomes" id="UP000011572">
    <property type="component" value="Unassembled WGS sequence"/>
</dbReference>
<accession>M0DRS7</accession>
<dbReference type="PATRIC" id="fig|1227486.3.peg.63"/>
<dbReference type="EMBL" id="AOIW01000009">
    <property type="protein sequence ID" value="ELZ38195.1"/>
    <property type="molecule type" value="Genomic_DNA"/>
</dbReference>
<comment type="caution">
    <text evidence="1">The sequence shown here is derived from an EMBL/GenBank/DDBJ whole genome shotgun (WGS) entry which is preliminary data.</text>
</comment>